<name>A0A1C6S8G7_9ACTN</name>
<proteinExistence type="predicted"/>
<dbReference type="EMBL" id="FMHV01000002">
    <property type="protein sequence ID" value="SCL25769.1"/>
    <property type="molecule type" value="Genomic_DNA"/>
</dbReference>
<sequence>MLGPLSPPPTRPAGTGDEGIDTYETGGLSSAGLDGPTEAYDAWDIFHDTDRLPATWPNQIGAAAGLLHPWGDGPAITTVTVRA</sequence>
<organism evidence="2 3">
    <name type="scientific">Micromonospora rhizosphaerae</name>
    <dbReference type="NCBI Taxonomy" id="568872"/>
    <lineage>
        <taxon>Bacteria</taxon>
        <taxon>Bacillati</taxon>
        <taxon>Actinomycetota</taxon>
        <taxon>Actinomycetes</taxon>
        <taxon>Micromonosporales</taxon>
        <taxon>Micromonosporaceae</taxon>
        <taxon>Micromonospora</taxon>
    </lineage>
</organism>
<dbReference type="STRING" id="568872.GA0070624_3174"/>
<evidence type="ECO:0000313" key="2">
    <source>
        <dbReference type="EMBL" id="SCL25769.1"/>
    </source>
</evidence>
<feature type="region of interest" description="Disordered" evidence="1">
    <location>
        <begin position="1"/>
        <end position="35"/>
    </location>
</feature>
<dbReference type="Proteomes" id="UP000199413">
    <property type="component" value="Unassembled WGS sequence"/>
</dbReference>
<dbReference type="AlphaFoldDB" id="A0A1C6S8G7"/>
<evidence type="ECO:0000313" key="3">
    <source>
        <dbReference type="Proteomes" id="UP000199413"/>
    </source>
</evidence>
<dbReference type="RefSeq" id="WP_091341829.1">
    <property type="nucleotide sequence ID" value="NZ_FMHV01000002.1"/>
</dbReference>
<gene>
    <name evidence="2" type="ORF">GA0070624_3174</name>
</gene>
<keyword evidence="3" id="KW-1185">Reference proteome</keyword>
<accession>A0A1C6S8G7</accession>
<dbReference type="OrthoDB" id="5191571at2"/>
<reference evidence="3" key="1">
    <citation type="submission" date="2016-06" db="EMBL/GenBank/DDBJ databases">
        <authorList>
            <person name="Varghese N."/>
            <person name="Submissions Spin"/>
        </authorList>
    </citation>
    <scope>NUCLEOTIDE SEQUENCE [LARGE SCALE GENOMIC DNA]</scope>
    <source>
        <strain evidence="3">DSM 45431</strain>
    </source>
</reference>
<protein>
    <submittedName>
        <fullName evidence="2">Uncharacterized protein</fullName>
    </submittedName>
</protein>
<feature type="compositionally biased region" description="Pro residues" evidence="1">
    <location>
        <begin position="1"/>
        <end position="11"/>
    </location>
</feature>
<evidence type="ECO:0000256" key="1">
    <source>
        <dbReference type="SAM" id="MobiDB-lite"/>
    </source>
</evidence>